<dbReference type="Proteomes" id="UP000198528">
    <property type="component" value="Unassembled WGS sequence"/>
</dbReference>
<keyword evidence="6" id="KW-0813">Transport</keyword>
<dbReference type="EMBL" id="FMZL01000011">
    <property type="protein sequence ID" value="SDC37677.1"/>
    <property type="molecule type" value="Genomic_DNA"/>
</dbReference>
<comment type="similarity">
    <text evidence="3 13">Belongs to the type-II 3-dehydroquinase family.</text>
</comment>
<feature type="binding site" evidence="13">
    <location>
        <position position="302"/>
    </location>
    <ligand>
        <name>substrate</name>
    </ligand>
</feature>
<dbReference type="PANTHER" id="PTHR21272">
    <property type="entry name" value="CATABOLIC 3-DEHYDROQUINASE"/>
    <property type="match status" value="1"/>
</dbReference>
<comment type="pathway">
    <text evidence="2 13">Metabolic intermediate biosynthesis; chorismate biosynthesis; chorismate from D-erythrose 4-phosphate and phosphoenolpyruvate: step 3/7.</text>
</comment>
<dbReference type="InterPro" id="IPR036441">
    <property type="entry name" value="DHquinase_II_sf"/>
</dbReference>
<evidence type="ECO:0000256" key="7">
    <source>
        <dbReference type="ARBA" id="ARBA00022597"/>
    </source>
</evidence>
<keyword evidence="10" id="KW-0418">Kinase</keyword>
<evidence type="ECO:0000256" key="4">
    <source>
        <dbReference type="ARBA" id="ARBA00011193"/>
    </source>
</evidence>
<evidence type="ECO:0000256" key="3">
    <source>
        <dbReference type="ARBA" id="ARBA00011037"/>
    </source>
</evidence>
<evidence type="ECO:0000256" key="14">
    <source>
        <dbReference type="PROSITE-ProRule" id="PRU00421"/>
    </source>
</evidence>
<feature type="active site" description="Proton donor" evidence="13">
    <location>
        <position position="315"/>
    </location>
</feature>
<dbReference type="InterPro" id="IPR001874">
    <property type="entry name" value="DHquinase_II"/>
</dbReference>
<evidence type="ECO:0000256" key="5">
    <source>
        <dbReference type="ARBA" id="ARBA00012060"/>
    </source>
</evidence>
<comment type="catalytic activity">
    <reaction evidence="1 13">
        <text>3-dehydroquinate = 3-dehydroshikimate + H2O</text>
        <dbReference type="Rhea" id="RHEA:21096"/>
        <dbReference type="ChEBI" id="CHEBI:15377"/>
        <dbReference type="ChEBI" id="CHEBI:16630"/>
        <dbReference type="ChEBI" id="CHEBI:32364"/>
        <dbReference type="EC" id="4.2.1.10"/>
    </reaction>
</comment>
<dbReference type="InterPro" id="IPR018509">
    <property type="entry name" value="DHquinase_II_CS"/>
</dbReference>
<evidence type="ECO:0000256" key="8">
    <source>
        <dbReference type="ARBA" id="ARBA00022679"/>
    </source>
</evidence>
<evidence type="ECO:0000259" key="16">
    <source>
        <dbReference type="PROSITE" id="PS51098"/>
    </source>
</evidence>
<evidence type="ECO:0000256" key="13">
    <source>
        <dbReference type="HAMAP-Rule" id="MF_00169"/>
    </source>
</evidence>
<accession>A0A1G6KLX4</accession>
<keyword evidence="19" id="KW-1185">Reference proteome</keyword>
<dbReference type="PROSITE" id="PS01035">
    <property type="entry name" value="PTS_EIIB_TYPE_1_CYS"/>
    <property type="match status" value="1"/>
</dbReference>
<evidence type="ECO:0000256" key="2">
    <source>
        <dbReference type="ARBA" id="ARBA00004902"/>
    </source>
</evidence>
<dbReference type="Gene3D" id="3.30.1360.60">
    <property type="entry name" value="Glucose permease domain IIB"/>
    <property type="match status" value="1"/>
</dbReference>
<evidence type="ECO:0000256" key="6">
    <source>
        <dbReference type="ARBA" id="ARBA00022448"/>
    </source>
</evidence>
<dbReference type="PROSITE" id="PS51098">
    <property type="entry name" value="PTS_EIIB_TYPE_1"/>
    <property type="match status" value="1"/>
</dbReference>
<evidence type="ECO:0000256" key="15">
    <source>
        <dbReference type="SAM" id="MobiDB-lite"/>
    </source>
</evidence>
<dbReference type="InterPro" id="IPR018113">
    <property type="entry name" value="PTrfase_EIIB_Cys"/>
</dbReference>
<organism evidence="17 19">
    <name type="scientific">Parafannyhessea umbonata</name>
    <dbReference type="NCBI Taxonomy" id="604330"/>
    <lineage>
        <taxon>Bacteria</taxon>
        <taxon>Bacillati</taxon>
        <taxon>Actinomycetota</taxon>
        <taxon>Coriobacteriia</taxon>
        <taxon>Coriobacteriales</taxon>
        <taxon>Atopobiaceae</taxon>
        <taxon>Parafannyhessea</taxon>
    </lineage>
</organism>
<feature type="binding site" evidence="13">
    <location>
        <position position="289"/>
    </location>
    <ligand>
        <name>substrate</name>
    </ligand>
</feature>
<keyword evidence="8" id="KW-0808">Transferase</keyword>
<dbReference type="SUPFAM" id="SSF55604">
    <property type="entry name" value="Glucose permease domain IIB"/>
    <property type="match status" value="1"/>
</dbReference>
<keyword evidence="13" id="KW-0028">Amino-acid biosynthesis</keyword>
<dbReference type="PANTHER" id="PTHR21272:SF3">
    <property type="entry name" value="CATABOLIC 3-DEHYDROQUINASE"/>
    <property type="match status" value="1"/>
</dbReference>
<feature type="active site" description="Phosphocysteine intermediate; for EIIB activity" evidence="14">
    <location>
        <position position="26"/>
    </location>
</feature>
<reference evidence="19" key="2">
    <citation type="submission" date="2016-10" db="EMBL/GenBank/DDBJ databases">
        <authorList>
            <person name="Varghese N."/>
            <person name="Submissions S."/>
        </authorList>
    </citation>
    <scope>NUCLEOTIDE SEQUENCE [LARGE SCALE GENOMIC DNA]</scope>
    <source>
        <strain evidence="19">DSM 22619</strain>
    </source>
</reference>
<feature type="binding site" evidence="13">
    <location>
        <position position="295"/>
    </location>
    <ligand>
        <name>substrate</name>
    </ligand>
</feature>
<name>A0A1G6KLX4_9ACTN</name>
<feature type="site" description="Transition state stabilizer" evidence="13">
    <location>
        <position position="232"/>
    </location>
</feature>
<feature type="region of interest" description="Disordered" evidence="15">
    <location>
        <begin position="182"/>
        <end position="211"/>
    </location>
</feature>
<dbReference type="GO" id="GO:0016301">
    <property type="term" value="F:kinase activity"/>
    <property type="evidence" value="ECO:0007669"/>
    <property type="project" value="UniProtKB-KW"/>
</dbReference>
<dbReference type="CDD" id="cd00466">
    <property type="entry name" value="DHQase_II"/>
    <property type="match status" value="1"/>
</dbReference>
<keyword evidence="12 13" id="KW-0456">Lyase</keyword>
<keyword evidence="7" id="KW-0762">Sugar transport</keyword>
<dbReference type="NCBIfam" id="NF003805">
    <property type="entry name" value="PRK05395.1-2"/>
    <property type="match status" value="1"/>
</dbReference>
<dbReference type="NCBIfam" id="NF003806">
    <property type="entry name" value="PRK05395.1-3"/>
    <property type="match status" value="1"/>
</dbReference>
<dbReference type="GO" id="GO:0019631">
    <property type="term" value="P:quinate catabolic process"/>
    <property type="evidence" value="ECO:0007669"/>
    <property type="project" value="TreeGrafter"/>
</dbReference>
<feature type="compositionally biased region" description="Acidic residues" evidence="15">
    <location>
        <begin position="182"/>
        <end position="194"/>
    </location>
</feature>
<dbReference type="UniPathway" id="UPA00053">
    <property type="reaction ID" value="UER00086"/>
</dbReference>
<dbReference type="Pfam" id="PF01220">
    <property type="entry name" value="DHquinase_II"/>
    <property type="match status" value="1"/>
</dbReference>
<feature type="active site" description="Proton acceptor" evidence="13">
    <location>
        <position position="237"/>
    </location>
</feature>
<dbReference type="InterPro" id="IPR001996">
    <property type="entry name" value="PTS_IIB_1"/>
</dbReference>
<sequence length="361" mass="38550">MDAQAAARAVLKNIGGKGNVVQNDLCMTRLRLRVANPTLVDRDALINTTGVLGVVTFGSNGLEVVFGPRSVQDVFNAFQAITGLEPTMELPPLGKRAANGMNVHITNTKPREAGIEELAGAIDDAASAAPQPRAQALLAHAPLKTRASLAHADADANLDLQRLMELDDAADSDDDADELYETFEDDPADDDAAEDSPAGEKDADDALAAPFPTDGPRLLVINGPNINLLGVREPDLYGHEDYASLLALCHEVAKDAGFASCECYQSNHEGDIVDRIQEAMGTIDGIVINPAAYTHTSVAILDALKAVQIPAVEVHISKVSMREDFRQVSYVRKACFETVMGMGIQGYAKAIRDLADHLSRL</sequence>
<reference evidence="17" key="1">
    <citation type="submission" date="2016-10" db="EMBL/GenBank/DDBJ databases">
        <authorList>
            <person name="de Groot N.N."/>
        </authorList>
    </citation>
    <scope>NUCLEOTIDE SEQUENCE [LARGE SCALE GENOMIC DNA]</scope>
    <source>
        <strain evidence="17">DSM 22619</strain>
    </source>
</reference>
<keyword evidence="9" id="KW-0598">Phosphotransferase system</keyword>
<dbReference type="InterPro" id="IPR036878">
    <property type="entry name" value="Glu_permease_IIB"/>
</dbReference>
<gene>
    <name evidence="13" type="primary">aroQ</name>
    <name evidence="17" type="ORF">SAMN04487824_10869</name>
    <name evidence="18" type="ORF">SAMN04487824_11163</name>
</gene>
<dbReference type="EMBL" id="FMZL01000008">
    <property type="protein sequence ID" value="SDC31336.1"/>
    <property type="molecule type" value="Genomic_DNA"/>
</dbReference>
<dbReference type="GO" id="GO:0009401">
    <property type="term" value="P:phosphoenolpyruvate-dependent sugar phosphotransferase system"/>
    <property type="evidence" value="ECO:0007669"/>
    <property type="project" value="UniProtKB-KW"/>
</dbReference>
<dbReference type="GO" id="GO:0008982">
    <property type="term" value="F:protein-N(PI)-phosphohistidine-sugar phosphotransferase activity"/>
    <property type="evidence" value="ECO:0007669"/>
    <property type="project" value="InterPro"/>
</dbReference>
<dbReference type="GO" id="GO:0009073">
    <property type="term" value="P:aromatic amino acid family biosynthetic process"/>
    <property type="evidence" value="ECO:0007669"/>
    <property type="project" value="UniProtKB-KW"/>
</dbReference>
<feature type="binding site" evidence="13">
    <location>
        <position position="326"/>
    </location>
    <ligand>
        <name>substrate</name>
    </ligand>
</feature>
<dbReference type="SUPFAM" id="SSF52304">
    <property type="entry name" value="Type II 3-dehydroquinate dehydratase"/>
    <property type="match status" value="1"/>
</dbReference>
<dbReference type="GO" id="GO:0009423">
    <property type="term" value="P:chorismate biosynthetic process"/>
    <property type="evidence" value="ECO:0007669"/>
    <property type="project" value="UniProtKB-UniRule"/>
</dbReference>
<evidence type="ECO:0000256" key="1">
    <source>
        <dbReference type="ARBA" id="ARBA00001864"/>
    </source>
</evidence>
<evidence type="ECO:0000256" key="12">
    <source>
        <dbReference type="ARBA" id="ARBA00023239"/>
    </source>
</evidence>
<comment type="function">
    <text evidence="13">Catalyzes a trans-dehydration via an enolate intermediate.</text>
</comment>
<dbReference type="PROSITE" id="PS01029">
    <property type="entry name" value="DEHYDROQUINASE_II"/>
    <property type="match status" value="1"/>
</dbReference>
<dbReference type="AlphaFoldDB" id="A0A1G6KLX4"/>
<evidence type="ECO:0000256" key="9">
    <source>
        <dbReference type="ARBA" id="ARBA00022683"/>
    </source>
</evidence>
<dbReference type="Gene3D" id="3.40.50.9100">
    <property type="entry name" value="Dehydroquinase, class II"/>
    <property type="match status" value="1"/>
</dbReference>
<evidence type="ECO:0000313" key="18">
    <source>
        <dbReference type="EMBL" id="SDC37677.1"/>
    </source>
</evidence>
<feature type="domain" description="PTS EIIB type-1" evidence="16">
    <location>
        <begin position="4"/>
        <end position="88"/>
    </location>
</feature>
<keyword evidence="11 13" id="KW-0057">Aromatic amino acid biosynthesis</keyword>
<evidence type="ECO:0000256" key="10">
    <source>
        <dbReference type="ARBA" id="ARBA00022777"/>
    </source>
</evidence>
<dbReference type="Pfam" id="PF00367">
    <property type="entry name" value="PTS_EIIB"/>
    <property type="match status" value="1"/>
</dbReference>
<dbReference type="STRING" id="604330.SAMN04489857_0991"/>
<dbReference type="GO" id="GO:0008652">
    <property type="term" value="P:amino acid biosynthetic process"/>
    <property type="evidence" value="ECO:0007669"/>
    <property type="project" value="UniProtKB-KW"/>
</dbReference>
<dbReference type="NCBIfam" id="NF003807">
    <property type="entry name" value="PRK05395.1-4"/>
    <property type="match status" value="1"/>
</dbReference>
<evidence type="ECO:0000256" key="11">
    <source>
        <dbReference type="ARBA" id="ARBA00023141"/>
    </source>
</evidence>
<dbReference type="RefSeq" id="WP_090846233.1">
    <property type="nucleotide sequence ID" value="NZ_FMZL01000008.1"/>
</dbReference>
<dbReference type="GO" id="GO:0003855">
    <property type="term" value="F:3-dehydroquinate dehydratase activity"/>
    <property type="evidence" value="ECO:0007669"/>
    <property type="project" value="UniProtKB-UniRule"/>
</dbReference>
<protein>
    <recommendedName>
        <fullName evidence="5 13">3-dehydroquinate dehydratase</fullName>
        <shortName evidence="13">3-dehydroquinase</shortName>
        <ecNumber evidence="5 13">4.2.1.10</ecNumber>
    </recommendedName>
    <alternativeName>
        <fullName evidence="13">Type II DHQase</fullName>
    </alternativeName>
</protein>
<feature type="binding site" evidence="13">
    <location>
        <begin position="316"/>
        <end position="317"/>
    </location>
    <ligand>
        <name>substrate</name>
    </ligand>
</feature>
<comment type="subunit">
    <text evidence="4 13">Homododecamer.</text>
</comment>
<dbReference type="EC" id="4.2.1.10" evidence="5 13"/>
<evidence type="ECO:0000313" key="17">
    <source>
        <dbReference type="EMBL" id="SDC31336.1"/>
    </source>
</evidence>
<proteinExistence type="inferred from homology"/>
<dbReference type="HAMAP" id="MF_00169">
    <property type="entry name" value="AroQ"/>
    <property type="match status" value="1"/>
</dbReference>
<evidence type="ECO:0000313" key="19">
    <source>
        <dbReference type="Proteomes" id="UP000198528"/>
    </source>
</evidence>